<organism evidence="2 3">
    <name type="scientific">Pristionchus mayeri</name>
    <dbReference type="NCBI Taxonomy" id="1317129"/>
    <lineage>
        <taxon>Eukaryota</taxon>
        <taxon>Metazoa</taxon>
        <taxon>Ecdysozoa</taxon>
        <taxon>Nematoda</taxon>
        <taxon>Chromadorea</taxon>
        <taxon>Rhabditida</taxon>
        <taxon>Rhabditina</taxon>
        <taxon>Diplogasteromorpha</taxon>
        <taxon>Diplogasteroidea</taxon>
        <taxon>Neodiplogasteridae</taxon>
        <taxon>Pristionchus</taxon>
    </lineage>
</organism>
<name>A0AAN4Z1B9_9BILA</name>
<feature type="transmembrane region" description="Helical" evidence="1">
    <location>
        <begin position="6"/>
        <end position="26"/>
    </location>
</feature>
<reference evidence="3" key="1">
    <citation type="submission" date="2022-10" db="EMBL/GenBank/DDBJ databases">
        <title>Genome assembly of Pristionchus species.</title>
        <authorList>
            <person name="Yoshida K."/>
            <person name="Sommer R.J."/>
        </authorList>
    </citation>
    <scope>NUCLEOTIDE SEQUENCE [LARGE SCALE GENOMIC DNA]</scope>
    <source>
        <strain evidence="3">RS5460</strain>
    </source>
</reference>
<accession>A0AAN4Z1B9</accession>
<dbReference type="Proteomes" id="UP001328107">
    <property type="component" value="Unassembled WGS sequence"/>
</dbReference>
<keyword evidence="1" id="KW-1133">Transmembrane helix</keyword>
<keyword evidence="3" id="KW-1185">Reference proteome</keyword>
<feature type="non-terminal residue" evidence="2">
    <location>
        <position position="327"/>
    </location>
</feature>
<feature type="transmembrane region" description="Helical" evidence="1">
    <location>
        <begin position="159"/>
        <end position="184"/>
    </location>
</feature>
<keyword evidence="1" id="KW-0472">Membrane</keyword>
<feature type="transmembrane region" description="Helical" evidence="1">
    <location>
        <begin position="223"/>
        <end position="242"/>
    </location>
</feature>
<dbReference type="AlphaFoldDB" id="A0AAN4Z1B9"/>
<dbReference type="EMBL" id="BTRK01000001">
    <property type="protein sequence ID" value="GMR31479.1"/>
    <property type="molecule type" value="Genomic_DNA"/>
</dbReference>
<comment type="caution">
    <text evidence="2">The sequence shown here is derived from an EMBL/GenBank/DDBJ whole genome shotgun (WGS) entry which is preliminary data.</text>
</comment>
<feature type="transmembrane region" description="Helical" evidence="1">
    <location>
        <begin position="73"/>
        <end position="94"/>
    </location>
</feature>
<evidence type="ECO:0000256" key="1">
    <source>
        <dbReference type="SAM" id="Phobius"/>
    </source>
</evidence>
<keyword evidence="1" id="KW-0812">Transmembrane</keyword>
<evidence type="ECO:0000313" key="2">
    <source>
        <dbReference type="EMBL" id="GMR31479.1"/>
    </source>
</evidence>
<evidence type="ECO:0000313" key="3">
    <source>
        <dbReference type="Proteomes" id="UP001328107"/>
    </source>
</evidence>
<sequence>MSPLALYLSTAYVFVLNFLLCCVIMMRITESNTESCLFSAHSLLIATLNALTSIYYVATSPYSVLEVSMPGAIYWGLSVFFGLSRHLSMISFAMSRIVSLTFSRRMQDTVWSNQVFFFCLLITLLLPLGLVASFLIDHPHIHVENDGSTTWGVRQIRDFYLLSGFLIYGVSIGLCLLGLIFALLRTKFSGCLGSVNRRLSSSEITIDNFLTDDTDDLSDEFNLPYGIVALLLLLAHSVEFAVTREMALRYDSLSFSLTLTTSSIFPLCLLVFWRWKKMQYEVMYSSAPFYRGIRYIRKRLFALFTLNHRAEMETPISFIYNVQSQRV</sequence>
<gene>
    <name evidence="2" type="ORF">PMAYCL1PPCAC_01674</name>
</gene>
<feature type="transmembrane region" description="Helical" evidence="1">
    <location>
        <begin position="38"/>
        <end position="58"/>
    </location>
</feature>
<feature type="transmembrane region" description="Helical" evidence="1">
    <location>
        <begin position="254"/>
        <end position="273"/>
    </location>
</feature>
<proteinExistence type="predicted"/>
<protein>
    <submittedName>
        <fullName evidence="2">Uncharacterized protein</fullName>
    </submittedName>
</protein>
<feature type="transmembrane region" description="Helical" evidence="1">
    <location>
        <begin position="115"/>
        <end position="136"/>
    </location>
</feature>